<organism evidence="3">
    <name type="scientific">uncultured bacterium Contig1477</name>
    <dbReference type="NCBI Taxonomy" id="1393434"/>
    <lineage>
        <taxon>Bacteria</taxon>
        <taxon>environmental samples</taxon>
    </lineage>
</organism>
<reference evidence="3" key="1">
    <citation type="journal article" date="2013" name="PLoS ONE">
        <title>Metagenomic insights into the carbohydrate-active enzymes carried by the microorganisms adhering to solid digesta in the rumen of cows.</title>
        <authorList>
            <person name="Wang L."/>
            <person name="Hatem A."/>
            <person name="Catalyurek U.V."/>
            <person name="Morrison M."/>
            <person name="Yu Z."/>
        </authorList>
    </citation>
    <scope>NUCLEOTIDE SEQUENCE</scope>
</reference>
<feature type="compositionally biased region" description="Low complexity" evidence="1">
    <location>
        <begin position="27"/>
        <end position="36"/>
    </location>
</feature>
<accession>W0FQ62</accession>
<feature type="chain" id="PRO_5004788837" evidence="2">
    <location>
        <begin position="26"/>
        <end position="401"/>
    </location>
</feature>
<protein>
    <submittedName>
        <fullName evidence="3">Uncharacterized protein</fullName>
    </submittedName>
</protein>
<name>W0FQ62_9BACT</name>
<feature type="compositionally biased region" description="Acidic residues" evidence="1">
    <location>
        <begin position="305"/>
        <end position="315"/>
    </location>
</feature>
<feature type="signal peptide" evidence="2">
    <location>
        <begin position="1"/>
        <end position="25"/>
    </location>
</feature>
<feature type="compositionally biased region" description="Basic and acidic residues" evidence="1">
    <location>
        <begin position="295"/>
        <end position="304"/>
    </location>
</feature>
<evidence type="ECO:0000256" key="1">
    <source>
        <dbReference type="SAM" id="MobiDB-lite"/>
    </source>
</evidence>
<evidence type="ECO:0000313" key="3">
    <source>
        <dbReference type="EMBL" id="AHF24952.1"/>
    </source>
</evidence>
<feature type="compositionally biased region" description="Acidic residues" evidence="1">
    <location>
        <begin position="265"/>
        <end position="294"/>
    </location>
</feature>
<evidence type="ECO:0000256" key="2">
    <source>
        <dbReference type="SAM" id="SignalP"/>
    </source>
</evidence>
<keyword evidence="2" id="KW-0732">Signal</keyword>
<dbReference type="EMBL" id="KC246812">
    <property type="protein sequence ID" value="AHF24952.1"/>
    <property type="molecule type" value="Genomic_DNA"/>
</dbReference>
<feature type="compositionally biased region" description="Acidic residues" evidence="1">
    <location>
        <begin position="47"/>
        <end position="63"/>
    </location>
</feature>
<feature type="compositionally biased region" description="Basic and acidic residues" evidence="1">
    <location>
        <begin position="215"/>
        <end position="232"/>
    </location>
</feature>
<dbReference type="AlphaFoldDB" id="W0FQ62"/>
<feature type="region of interest" description="Disordered" evidence="1">
    <location>
        <begin position="205"/>
        <end position="319"/>
    </location>
</feature>
<feature type="compositionally biased region" description="Acidic residues" evidence="1">
    <location>
        <begin position="72"/>
        <end position="88"/>
    </location>
</feature>
<feature type="region of interest" description="Disordered" evidence="1">
    <location>
        <begin position="27"/>
        <end position="92"/>
    </location>
</feature>
<proteinExistence type="predicted"/>
<sequence>MKRIQKTTAILCTLALLLASLLVPAAAEEKTPATPTDLEPVITDNQEPAEDEAQTVEPEEKEPEEIKADEDPKTEEEVPAGDEEEEADKEPADSLEIIITKFLQPGQAWNGTVKRKTPSILKLDFNYAQTVFILIEGHDVLAAVQKADRYSESPNEKGTDPETDRLVIELPAEAGSYLLSIRAGENSLLAKVDVSVMTRTGYDKWLDEQTEEKEDTQKETETETENTEKPESEPAEESEIQTEITEENTEDNNEEVTEEQNSQPDETDGEMSEEIYAPEEASEEGEAEPEADVTDGEKSEPEAKAEDEEETEDAPAIERSISVDVSWDVPDPVIGDTAHFKATLKGYDGLVYSMQWQYSPDHNDWFDLTGETKENMDIVVTPENNLFYWRIVVYVEEETED</sequence>
<feature type="compositionally biased region" description="Acidic residues" evidence="1">
    <location>
        <begin position="233"/>
        <end position="258"/>
    </location>
</feature>